<dbReference type="KEGG" id="poc:NCTC13071_01124"/>
<protein>
    <recommendedName>
        <fullName evidence="3">DUF4421 domain-containing protein</fullName>
    </recommendedName>
</protein>
<dbReference type="RefSeq" id="WP_018920720.1">
    <property type="nucleotide sequence ID" value="NZ_LR134384.1"/>
</dbReference>
<dbReference type="AlphaFoldDB" id="A0A448L572"/>
<reference evidence="1 2" key="1">
    <citation type="submission" date="2018-12" db="EMBL/GenBank/DDBJ databases">
        <authorList>
            <consortium name="Pathogen Informatics"/>
        </authorList>
    </citation>
    <scope>NUCLEOTIDE SEQUENCE [LARGE SCALE GENOMIC DNA]</scope>
    <source>
        <strain evidence="1 2">NCTC13071</strain>
    </source>
</reference>
<organism evidence="1 2">
    <name type="scientific">Segatella oris</name>
    <dbReference type="NCBI Taxonomy" id="28135"/>
    <lineage>
        <taxon>Bacteria</taxon>
        <taxon>Pseudomonadati</taxon>
        <taxon>Bacteroidota</taxon>
        <taxon>Bacteroidia</taxon>
        <taxon>Bacteroidales</taxon>
        <taxon>Prevotellaceae</taxon>
        <taxon>Segatella</taxon>
    </lineage>
</organism>
<proteinExistence type="predicted"/>
<accession>A0A448L572</accession>
<evidence type="ECO:0000313" key="2">
    <source>
        <dbReference type="Proteomes" id="UP000274578"/>
    </source>
</evidence>
<dbReference type="Proteomes" id="UP000274578">
    <property type="component" value="Chromosome 1"/>
</dbReference>
<evidence type="ECO:0000313" key="1">
    <source>
        <dbReference type="EMBL" id="VEH15129.1"/>
    </source>
</evidence>
<name>A0A448L572_9BACT</name>
<sequence>MDIRKLSAITIFLCFSILSFAGGYHLKNRFLDKLYSIAKDFSRIDTAYIEPQKYNYAVMLQNTNTYEMYRIANSLHQSVDLAPDPSYKIGPYFGWRWIFLGYTLDVTHLSSRNKRKGIDLSLYSNQLGIDLFYRTTGDDYHIRKIDLNDNQKIDVSSLKGVNFAGLHADIRGFNLYYITNHKKFSYPAAFSQSTCQIKSAGSPILGIGYTHQKLSMDWEALYDVVTKHLGPVEGLDKARLDSAGISVSRVKYDNYSVMGGYGYNWVFARHWLFDVSLSASLAYLHTISEAEKQQNFFRFNKFTIDGIARFGVVYNNSKWFAGMSSIFHTYNYHEREFSTNSVFGSVNFYIGFNFGKKK</sequence>
<dbReference type="Pfam" id="PF14391">
    <property type="entry name" value="DUF4421"/>
    <property type="match status" value="1"/>
</dbReference>
<evidence type="ECO:0008006" key="3">
    <source>
        <dbReference type="Google" id="ProtNLM"/>
    </source>
</evidence>
<dbReference type="EMBL" id="LR134384">
    <property type="protein sequence ID" value="VEH15129.1"/>
    <property type="molecule type" value="Genomic_DNA"/>
</dbReference>
<dbReference type="InterPro" id="IPR025535">
    <property type="entry name" value="DUF4421"/>
</dbReference>
<gene>
    <name evidence="1" type="ORF">NCTC13071_01124</name>
</gene>
<dbReference type="GeneID" id="85011979"/>